<dbReference type="HOGENOM" id="CLU_2126422_0_0_5"/>
<sequence length="114" mass="12128">PSGTGQASDPIRRLATSQSPVFLVNSRHPLVCAPSPWLPKTRAPFSRSYGGILPSSFNTILSSALVYSTSPPVSVWGTVHTWGYFLAFVSCPVNPIRPDNVQKASPSTSSGLLT</sequence>
<keyword evidence="2" id="KW-1185">Reference proteome</keyword>
<name>H6SIC7_PARPM</name>
<evidence type="ECO:0000313" key="2">
    <source>
        <dbReference type="Proteomes" id="UP000033220"/>
    </source>
</evidence>
<proteinExistence type="predicted"/>
<dbReference type="EMBL" id="HE663493">
    <property type="protein sequence ID" value="CCG06602.1"/>
    <property type="molecule type" value="Genomic_DNA"/>
</dbReference>
<dbReference type="KEGG" id="rpm:RSPPHO_03263"/>
<evidence type="ECO:0000313" key="1">
    <source>
        <dbReference type="EMBL" id="CCG06602.1"/>
    </source>
</evidence>
<dbReference type="Proteomes" id="UP000033220">
    <property type="component" value="Chromosome DSM 122"/>
</dbReference>
<reference evidence="1 2" key="1">
    <citation type="submission" date="2012-02" db="EMBL/GenBank/DDBJ databases">
        <title>Shotgun genome sequence of Phaeospirillum photometricum DSM 122.</title>
        <authorList>
            <person name="Duquesne K."/>
            <person name="Sturgis J."/>
        </authorList>
    </citation>
    <scope>NUCLEOTIDE SEQUENCE [LARGE SCALE GENOMIC DNA]</scope>
    <source>
        <strain evidence="2">DSM122</strain>
    </source>
</reference>
<gene>
    <name evidence="1" type="ORF">RSPPHO_03263</name>
</gene>
<feature type="non-terminal residue" evidence="1">
    <location>
        <position position="1"/>
    </location>
</feature>
<organism evidence="1 2">
    <name type="scientific">Pararhodospirillum photometricum DSM 122</name>
    <dbReference type="NCBI Taxonomy" id="1150469"/>
    <lineage>
        <taxon>Bacteria</taxon>
        <taxon>Pseudomonadati</taxon>
        <taxon>Pseudomonadota</taxon>
        <taxon>Alphaproteobacteria</taxon>
        <taxon>Rhodospirillales</taxon>
        <taxon>Rhodospirillaceae</taxon>
        <taxon>Pararhodospirillum</taxon>
    </lineage>
</organism>
<dbReference type="AlphaFoldDB" id="H6SIC7"/>
<protein>
    <submittedName>
        <fullName evidence="1">Uncharacterized protein</fullName>
    </submittedName>
</protein>
<accession>H6SIC7</accession>